<keyword evidence="5" id="KW-0410">Iron transport</keyword>
<evidence type="ECO:0000256" key="7">
    <source>
        <dbReference type="ARBA" id="ARBA00022729"/>
    </source>
</evidence>
<keyword evidence="7 15" id="KW-0732">Signal</keyword>
<evidence type="ECO:0000256" key="1">
    <source>
        <dbReference type="ARBA" id="ARBA00004571"/>
    </source>
</evidence>
<dbReference type="EMBL" id="LUUJ01000054">
    <property type="protein sequence ID" value="OAI18971.1"/>
    <property type="molecule type" value="Genomic_DNA"/>
</dbReference>
<dbReference type="Gene3D" id="2.170.130.10">
    <property type="entry name" value="TonB-dependent receptor, plug domain"/>
    <property type="match status" value="1"/>
</dbReference>
<evidence type="ECO:0000256" key="11">
    <source>
        <dbReference type="ARBA" id="ARBA00023170"/>
    </source>
</evidence>
<evidence type="ECO:0000313" key="18">
    <source>
        <dbReference type="Proteomes" id="UP000077857"/>
    </source>
</evidence>
<comment type="similarity">
    <text evidence="2">Belongs to the TonB-dependent receptor family. Hemoglobin/haptoglobin binding protein subfamily.</text>
</comment>
<keyword evidence="10 13" id="KW-0472">Membrane</keyword>
<dbReference type="GO" id="GO:0015344">
    <property type="term" value="F:siderophore uptake transmembrane transporter activity"/>
    <property type="evidence" value="ECO:0007669"/>
    <property type="project" value="TreeGrafter"/>
</dbReference>
<dbReference type="InterPro" id="IPR011662">
    <property type="entry name" value="Secretin/TonB_short_N"/>
</dbReference>
<feature type="domain" description="Secretin/TonB short N-terminal" evidence="16">
    <location>
        <begin position="63"/>
        <end position="114"/>
    </location>
</feature>
<evidence type="ECO:0000256" key="2">
    <source>
        <dbReference type="ARBA" id="ARBA00008143"/>
    </source>
</evidence>
<keyword evidence="8" id="KW-0408">Iron</keyword>
<keyword evidence="4 13" id="KW-1134">Transmembrane beta strand</keyword>
<dbReference type="InterPro" id="IPR000531">
    <property type="entry name" value="Beta-barrel_TonB"/>
</dbReference>
<keyword evidence="3 13" id="KW-0813">Transport</keyword>
<dbReference type="PANTHER" id="PTHR30069">
    <property type="entry name" value="TONB-DEPENDENT OUTER MEMBRANE RECEPTOR"/>
    <property type="match status" value="1"/>
</dbReference>
<evidence type="ECO:0000256" key="15">
    <source>
        <dbReference type="SAM" id="SignalP"/>
    </source>
</evidence>
<dbReference type="CDD" id="cd01347">
    <property type="entry name" value="ligand_gated_channel"/>
    <property type="match status" value="1"/>
</dbReference>
<dbReference type="GO" id="GO:0009279">
    <property type="term" value="C:cell outer membrane"/>
    <property type="evidence" value="ECO:0007669"/>
    <property type="project" value="UniProtKB-SubCell"/>
</dbReference>
<sequence>MNRSTNPPYRQRNGCRTVAPVLALSLAVVAGNSWAGPAASSQIDLPAQSLAASLDSLAKTSGAKLIYADSLVKGLQAEALHGEFTVQQALEQLLRKHGLQSENVGDGVITIKKAPAKPQAVKDDSIFELGAVTVSDQPESVKLTSKDIATSVDIMYADKIADQNVLTAYDLFHRMPGVQVTQFGQGITTGKMSFRGFNGEGRVNAVKLLIDGVPSNTNSGDTYFIDSLFPLDLESIEVVRGTNDARYGLHSFAGNISMNTTTGGNYAKGRVSYGSFNSHDIQSGLGYEKDGFSQNYQISYRASDGYRDHSDTEKNSFSGKWFYTPDNQKYKIGLIARWSDAVAQEPGYMTYQEQLLNQTQTFARNASDGGKRTLGQVSTHLDVNLSPTVFWSSKVYGNLFEDQRYVTYGPDAAQQERNRDEIQYGAMTSLTYHPVVSWLDDFSVETGFDFQQQENKYLRYLTDSRVRRSSGLRNDEKWDFLNYGGYIQAVIKPFKWLKLTPGYRADIIDGSFFNYRPGATFGAYPLNDYGTISQPKIGAVITPIEGYSLYGNWGRTFQVGLGQATFVFRNQSNIGPSLNDGWEVGIKLKPVDWAEGRVAYWAQDASNEISRNLASVDSTMIGATKRQGVDIEIKVYPTDKVGVWAAYSLQEAKVTNPPAVAAGTMEYVAGNQVVNTPNYLFSAGIDYQILPQLRSSLWTSGQGDYFVDQANQRGKFGEYALLNLDLGYQVTKQVELQFQAKNLTDTRREYVWYDETFGATAQPFFSPGDGIAFYGAVSVKFDY</sequence>
<dbReference type="Pfam" id="PF07660">
    <property type="entry name" value="STN"/>
    <property type="match status" value="1"/>
</dbReference>
<reference evidence="17 18" key="1">
    <citation type="submission" date="2016-03" db="EMBL/GenBank/DDBJ databases">
        <authorList>
            <person name="Ploux O."/>
        </authorList>
    </citation>
    <scope>NUCLEOTIDE SEQUENCE [LARGE SCALE GENOMIC DNA]</scope>
    <source>
        <strain evidence="17 18">R-45378</strain>
    </source>
</reference>
<comment type="caution">
    <text evidence="17">The sequence shown here is derived from an EMBL/GenBank/DDBJ whole genome shotgun (WGS) entry which is preliminary data.</text>
</comment>
<dbReference type="InterPro" id="IPR039426">
    <property type="entry name" value="TonB-dep_rcpt-like"/>
</dbReference>
<dbReference type="OrthoDB" id="7176844at2"/>
<keyword evidence="9 14" id="KW-0798">TonB box</keyword>
<evidence type="ECO:0000313" key="17">
    <source>
        <dbReference type="EMBL" id="OAI18971.1"/>
    </source>
</evidence>
<dbReference type="Pfam" id="PF00593">
    <property type="entry name" value="TonB_dep_Rec_b-barrel"/>
    <property type="match status" value="1"/>
</dbReference>
<evidence type="ECO:0000256" key="4">
    <source>
        <dbReference type="ARBA" id="ARBA00022452"/>
    </source>
</evidence>
<proteinExistence type="inferred from homology"/>
<evidence type="ECO:0000256" key="14">
    <source>
        <dbReference type="RuleBase" id="RU003357"/>
    </source>
</evidence>
<organism evidence="17 18">
    <name type="scientific">Methylomonas koyamae</name>
    <dbReference type="NCBI Taxonomy" id="702114"/>
    <lineage>
        <taxon>Bacteria</taxon>
        <taxon>Pseudomonadati</taxon>
        <taxon>Pseudomonadota</taxon>
        <taxon>Gammaproteobacteria</taxon>
        <taxon>Methylococcales</taxon>
        <taxon>Methylococcaceae</taxon>
        <taxon>Methylomonas</taxon>
    </lineage>
</organism>
<dbReference type="InterPro" id="IPR037066">
    <property type="entry name" value="Plug_dom_sf"/>
</dbReference>
<dbReference type="SMART" id="SM00965">
    <property type="entry name" value="STN"/>
    <property type="match status" value="1"/>
</dbReference>
<evidence type="ECO:0000256" key="3">
    <source>
        <dbReference type="ARBA" id="ARBA00022448"/>
    </source>
</evidence>
<feature type="signal peptide" evidence="15">
    <location>
        <begin position="1"/>
        <end position="35"/>
    </location>
</feature>
<dbReference type="Pfam" id="PF07715">
    <property type="entry name" value="Plug"/>
    <property type="match status" value="1"/>
</dbReference>
<dbReference type="RefSeq" id="WP_082877570.1">
    <property type="nucleotide sequence ID" value="NZ_LUUJ01000054.1"/>
</dbReference>
<evidence type="ECO:0000256" key="13">
    <source>
        <dbReference type="PROSITE-ProRule" id="PRU01360"/>
    </source>
</evidence>
<protein>
    <submittedName>
        <fullName evidence="17">TonB-dependent receptor</fullName>
    </submittedName>
</protein>
<evidence type="ECO:0000259" key="16">
    <source>
        <dbReference type="SMART" id="SM00965"/>
    </source>
</evidence>
<feature type="chain" id="PRO_5008069312" evidence="15">
    <location>
        <begin position="36"/>
        <end position="783"/>
    </location>
</feature>
<comment type="subcellular location">
    <subcellularLocation>
        <location evidence="1 13">Cell outer membrane</location>
        <topology evidence="1 13">Multi-pass membrane protein</topology>
    </subcellularLocation>
</comment>
<name>A0A177NM88_9GAMM</name>
<dbReference type="Gene3D" id="3.55.50.30">
    <property type="match status" value="1"/>
</dbReference>
<dbReference type="PROSITE" id="PS52016">
    <property type="entry name" value="TONB_DEPENDENT_REC_3"/>
    <property type="match status" value="1"/>
</dbReference>
<dbReference type="GO" id="GO:0044718">
    <property type="term" value="P:siderophore transmembrane transport"/>
    <property type="evidence" value="ECO:0007669"/>
    <property type="project" value="TreeGrafter"/>
</dbReference>
<evidence type="ECO:0000256" key="8">
    <source>
        <dbReference type="ARBA" id="ARBA00023004"/>
    </source>
</evidence>
<keyword evidence="5" id="KW-0406">Ion transport</keyword>
<dbReference type="AlphaFoldDB" id="A0A177NM88"/>
<gene>
    <name evidence="17" type="ORF">A1507_08710</name>
</gene>
<dbReference type="SUPFAM" id="SSF56935">
    <property type="entry name" value="Porins"/>
    <property type="match status" value="1"/>
</dbReference>
<keyword evidence="11 17" id="KW-0675">Receptor</keyword>
<evidence type="ECO:0000256" key="9">
    <source>
        <dbReference type="ARBA" id="ARBA00023077"/>
    </source>
</evidence>
<evidence type="ECO:0000256" key="5">
    <source>
        <dbReference type="ARBA" id="ARBA00022496"/>
    </source>
</evidence>
<evidence type="ECO:0000256" key="10">
    <source>
        <dbReference type="ARBA" id="ARBA00023136"/>
    </source>
</evidence>
<evidence type="ECO:0000256" key="6">
    <source>
        <dbReference type="ARBA" id="ARBA00022692"/>
    </source>
</evidence>
<evidence type="ECO:0000256" key="12">
    <source>
        <dbReference type="ARBA" id="ARBA00023237"/>
    </source>
</evidence>
<dbReference type="Gene3D" id="2.40.170.20">
    <property type="entry name" value="TonB-dependent receptor, beta-barrel domain"/>
    <property type="match status" value="1"/>
</dbReference>
<dbReference type="PANTHER" id="PTHR30069:SF29">
    <property type="entry name" value="HEMOGLOBIN AND HEMOGLOBIN-HAPTOGLOBIN-BINDING PROTEIN 1-RELATED"/>
    <property type="match status" value="1"/>
</dbReference>
<dbReference type="InterPro" id="IPR012910">
    <property type="entry name" value="Plug_dom"/>
</dbReference>
<dbReference type="Proteomes" id="UP000077857">
    <property type="component" value="Unassembled WGS sequence"/>
</dbReference>
<dbReference type="InterPro" id="IPR036942">
    <property type="entry name" value="Beta-barrel_TonB_sf"/>
</dbReference>
<accession>A0A177NM88</accession>
<keyword evidence="6 13" id="KW-0812">Transmembrane</keyword>
<keyword evidence="12 13" id="KW-0998">Cell outer membrane</keyword>